<evidence type="ECO:0000256" key="1">
    <source>
        <dbReference type="SAM" id="Phobius"/>
    </source>
</evidence>
<name>A0A8H3EZA1_9LECA</name>
<dbReference type="OrthoDB" id="5304367at2759"/>
<gene>
    <name evidence="2" type="ORF">ALECFALPRED_009444</name>
</gene>
<keyword evidence="3" id="KW-1185">Reference proteome</keyword>
<proteinExistence type="predicted"/>
<dbReference type="EMBL" id="CAJPDR010000071">
    <property type="protein sequence ID" value="CAF9914159.1"/>
    <property type="molecule type" value="Genomic_DNA"/>
</dbReference>
<protein>
    <submittedName>
        <fullName evidence="2">Uncharacterized protein</fullName>
    </submittedName>
</protein>
<comment type="caution">
    <text evidence="2">The sequence shown here is derived from an EMBL/GenBank/DDBJ whole genome shotgun (WGS) entry which is preliminary data.</text>
</comment>
<sequence length="107" mass="11983">MSPMPLRGKRLSEIKLSRTFNGRTLLAPIVAFTMAGLLFVYTRSSIHAAKRNAERHRVADGGEISWYNESQRRHGALEKPKEQDSIKQLITGTHGKIGKILGKGDRQ</sequence>
<keyword evidence="1" id="KW-0812">Transmembrane</keyword>
<reference evidence="2" key="1">
    <citation type="submission" date="2021-03" db="EMBL/GenBank/DDBJ databases">
        <authorList>
            <person name="Tagirdzhanova G."/>
        </authorList>
    </citation>
    <scope>NUCLEOTIDE SEQUENCE</scope>
</reference>
<evidence type="ECO:0000313" key="2">
    <source>
        <dbReference type="EMBL" id="CAF9914159.1"/>
    </source>
</evidence>
<keyword evidence="1" id="KW-0472">Membrane</keyword>
<organism evidence="2 3">
    <name type="scientific">Alectoria fallacina</name>
    <dbReference type="NCBI Taxonomy" id="1903189"/>
    <lineage>
        <taxon>Eukaryota</taxon>
        <taxon>Fungi</taxon>
        <taxon>Dikarya</taxon>
        <taxon>Ascomycota</taxon>
        <taxon>Pezizomycotina</taxon>
        <taxon>Lecanoromycetes</taxon>
        <taxon>OSLEUM clade</taxon>
        <taxon>Lecanoromycetidae</taxon>
        <taxon>Lecanorales</taxon>
        <taxon>Lecanorineae</taxon>
        <taxon>Parmeliaceae</taxon>
        <taxon>Alectoria</taxon>
    </lineage>
</organism>
<evidence type="ECO:0000313" key="3">
    <source>
        <dbReference type="Proteomes" id="UP000664203"/>
    </source>
</evidence>
<keyword evidence="1" id="KW-1133">Transmembrane helix</keyword>
<accession>A0A8H3EZA1</accession>
<dbReference type="Proteomes" id="UP000664203">
    <property type="component" value="Unassembled WGS sequence"/>
</dbReference>
<feature type="transmembrane region" description="Helical" evidence="1">
    <location>
        <begin position="20"/>
        <end position="41"/>
    </location>
</feature>
<dbReference type="AlphaFoldDB" id="A0A8H3EZA1"/>